<evidence type="ECO:0000313" key="2">
    <source>
        <dbReference type="EMBL" id="KAK6636190.1"/>
    </source>
</evidence>
<dbReference type="EMBL" id="JAWJWE010000004">
    <property type="protein sequence ID" value="KAK6636190.1"/>
    <property type="molecule type" value="Genomic_DNA"/>
</dbReference>
<name>A0AAN8S9V7_POLSC</name>
<proteinExistence type="predicted"/>
<evidence type="ECO:0000313" key="3">
    <source>
        <dbReference type="Proteomes" id="UP001372834"/>
    </source>
</evidence>
<feature type="compositionally biased region" description="Polar residues" evidence="1">
    <location>
        <begin position="47"/>
        <end position="67"/>
    </location>
</feature>
<evidence type="ECO:0000256" key="1">
    <source>
        <dbReference type="SAM" id="MobiDB-lite"/>
    </source>
</evidence>
<sequence>MGKRTSTGQGDENMISATDLGGQSWAPIQPESATGTQGQFWDPTVHESWSASYQDHNSTRGTAQNVRTEPGRSNVKPVSGGSGTNIHTQAYSPEFEFPSEHYSSGGSTE</sequence>
<feature type="compositionally biased region" description="Polar residues" evidence="1">
    <location>
        <begin position="1"/>
        <end position="10"/>
    </location>
</feature>
<comment type="caution">
    <text evidence="2">The sequence shown here is derived from an EMBL/GenBank/DDBJ whole genome shotgun (WGS) entry which is preliminary data.</text>
</comment>
<reference evidence="2 3" key="1">
    <citation type="submission" date="2023-10" db="EMBL/GenBank/DDBJ databases">
        <title>Genomes of two closely related lineages of the louse Polyplax serrata with different host specificities.</title>
        <authorList>
            <person name="Martinu J."/>
            <person name="Tarabai H."/>
            <person name="Stefka J."/>
            <person name="Hypsa V."/>
        </authorList>
    </citation>
    <scope>NUCLEOTIDE SEQUENCE [LARGE SCALE GENOMIC DNA]</scope>
    <source>
        <strain evidence="2">HR10_N</strain>
    </source>
</reference>
<dbReference type="Proteomes" id="UP001372834">
    <property type="component" value="Unassembled WGS sequence"/>
</dbReference>
<organism evidence="2 3">
    <name type="scientific">Polyplax serrata</name>
    <name type="common">Common mouse louse</name>
    <dbReference type="NCBI Taxonomy" id="468196"/>
    <lineage>
        <taxon>Eukaryota</taxon>
        <taxon>Metazoa</taxon>
        <taxon>Ecdysozoa</taxon>
        <taxon>Arthropoda</taxon>
        <taxon>Hexapoda</taxon>
        <taxon>Insecta</taxon>
        <taxon>Pterygota</taxon>
        <taxon>Neoptera</taxon>
        <taxon>Paraneoptera</taxon>
        <taxon>Psocodea</taxon>
        <taxon>Troctomorpha</taxon>
        <taxon>Phthiraptera</taxon>
        <taxon>Anoplura</taxon>
        <taxon>Polyplacidae</taxon>
        <taxon>Polyplax</taxon>
    </lineage>
</organism>
<feature type="region of interest" description="Disordered" evidence="1">
    <location>
        <begin position="1"/>
        <end position="109"/>
    </location>
</feature>
<dbReference type="AlphaFoldDB" id="A0AAN8S9V7"/>
<gene>
    <name evidence="2" type="ORF">RUM43_009848</name>
</gene>
<accession>A0AAN8S9V7</accession>
<protein>
    <submittedName>
        <fullName evidence="2">Uncharacterized protein</fullName>
    </submittedName>
</protein>